<comment type="catalytic activity">
    <reaction evidence="1">
        <text>[protein]-peptidylproline (omega=180) = [protein]-peptidylproline (omega=0)</text>
        <dbReference type="Rhea" id="RHEA:16237"/>
        <dbReference type="Rhea" id="RHEA-COMP:10747"/>
        <dbReference type="Rhea" id="RHEA-COMP:10748"/>
        <dbReference type="ChEBI" id="CHEBI:83833"/>
        <dbReference type="ChEBI" id="CHEBI:83834"/>
        <dbReference type="EC" id="5.2.1.8"/>
    </reaction>
</comment>
<dbReference type="PROSITE" id="PS50198">
    <property type="entry name" value="PPIC_PPIASE_2"/>
    <property type="match status" value="2"/>
</dbReference>
<evidence type="ECO:0000313" key="8">
    <source>
        <dbReference type="EMBL" id="SHF22592.1"/>
    </source>
</evidence>
<dbReference type="SUPFAM" id="SSF54534">
    <property type="entry name" value="FKBP-like"/>
    <property type="match status" value="2"/>
</dbReference>
<dbReference type="InterPro" id="IPR027304">
    <property type="entry name" value="Trigger_fact/SurA_dom_sf"/>
</dbReference>
<evidence type="ECO:0000256" key="1">
    <source>
        <dbReference type="ARBA" id="ARBA00000971"/>
    </source>
</evidence>
<dbReference type="InterPro" id="IPR000297">
    <property type="entry name" value="PPIase_PpiC"/>
</dbReference>
<evidence type="ECO:0000313" key="9">
    <source>
        <dbReference type="Proteomes" id="UP000184048"/>
    </source>
</evidence>
<dbReference type="RefSeq" id="WP_072835297.1">
    <property type="nucleotide sequence ID" value="NZ_FQUU01000007.1"/>
</dbReference>
<dbReference type="Gene3D" id="3.10.50.40">
    <property type="match status" value="2"/>
</dbReference>
<dbReference type="PANTHER" id="PTHR47245:SF1">
    <property type="entry name" value="FOLDASE PROTEIN PRSA"/>
    <property type="match status" value="1"/>
</dbReference>
<dbReference type="Gene3D" id="1.10.4030.10">
    <property type="entry name" value="Porin chaperone SurA, peptide-binding domain"/>
    <property type="match status" value="1"/>
</dbReference>
<keyword evidence="9" id="KW-1185">Reference proteome</keyword>
<dbReference type="OrthoDB" id="14196at2"/>
<evidence type="ECO:0000256" key="2">
    <source>
        <dbReference type="ARBA" id="ARBA00013194"/>
    </source>
</evidence>
<feature type="domain" description="PpiC" evidence="7">
    <location>
        <begin position="277"/>
        <end position="370"/>
    </location>
</feature>
<accession>A0A1M4ZY20</accession>
<sequence>MKKFVLLFLGLGTITMASFGQQKKIVADKIVGIVGDKIILQSDIHNAIADMSRQGATVPENAECSVMEQALVSKVLMLQAQKDSLPVTDEEVEAELDQRVRYFISQYGTQEALESVAGKTIYQIKDDARESVKESKLAQAMQRKIVDNIKITPTEVKTYFDRYPKDSLPFFESEVELGQIVVYPKASHDLEKYVMDELANYKKQIEAGLISFEQAAKKYSEDPGSKDRGGQYQINRNEKQWDPTFMAAAFRLKEGQISNVIKTKFGYHIIQMVQKNGDDAVIRHILRIPPITDVELNASISKLDSVRAKLIAGTIDFNNAAGKYSDDEQAKYAGPYIISGDGDAYNRIDELDKGIVAMLDKIKVGEYSQPTVFTDERGKKGVRILYLKSKSEPHRLNLKDDYNRISQSALEEKKYQALDKWLKANIPSYYIMIDAETGNCPQLKKFTDAEKATASK</sequence>
<proteinExistence type="predicted"/>
<dbReference type="GO" id="GO:0003755">
    <property type="term" value="F:peptidyl-prolyl cis-trans isomerase activity"/>
    <property type="evidence" value="ECO:0007669"/>
    <property type="project" value="UniProtKB-KW"/>
</dbReference>
<dbReference type="EC" id="5.2.1.8" evidence="2"/>
<dbReference type="STRING" id="1121884.SAMN02745131_02113"/>
<dbReference type="EMBL" id="FQUU01000007">
    <property type="protein sequence ID" value="SHF22592.1"/>
    <property type="molecule type" value="Genomic_DNA"/>
</dbReference>
<dbReference type="InterPro" id="IPR050245">
    <property type="entry name" value="PrsA_foldase"/>
</dbReference>
<organism evidence="8 9">
    <name type="scientific">Flavisolibacter ginsengisoli DSM 18119</name>
    <dbReference type="NCBI Taxonomy" id="1121884"/>
    <lineage>
        <taxon>Bacteria</taxon>
        <taxon>Pseudomonadati</taxon>
        <taxon>Bacteroidota</taxon>
        <taxon>Chitinophagia</taxon>
        <taxon>Chitinophagales</taxon>
        <taxon>Chitinophagaceae</taxon>
        <taxon>Flavisolibacter</taxon>
    </lineage>
</organism>
<gene>
    <name evidence="8" type="ORF">SAMN02745131_02113</name>
</gene>
<evidence type="ECO:0000256" key="6">
    <source>
        <dbReference type="PROSITE-ProRule" id="PRU00278"/>
    </source>
</evidence>
<feature type="domain" description="PpiC" evidence="7">
    <location>
        <begin position="172"/>
        <end position="274"/>
    </location>
</feature>
<dbReference type="PANTHER" id="PTHR47245">
    <property type="entry name" value="PEPTIDYLPROLYL ISOMERASE"/>
    <property type="match status" value="1"/>
</dbReference>
<keyword evidence="3" id="KW-0732">Signal</keyword>
<dbReference type="SUPFAM" id="SSF109998">
    <property type="entry name" value="Triger factor/SurA peptide-binding domain-like"/>
    <property type="match status" value="1"/>
</dbReference>
<dbReference type="Proteomes" id="UP000184048">
    <property type="component" value="Unassembled WGS sequence"/>
</dbReference>
<keyword evidence="5 6" id="KW-0413">Isomerase</keyword>
<dbReference type="InterPro" id="IPR046357">
    <property type="entry name" value="PPIase_dom_sf"/>
</dbReference>
<dbReference type="AlphaFoldDB" id="A0A1M4ZY20"/>
<keyword evidence="4 6" id="KW-0697">Rotamase</keyword>
<dbReference type="Pfam" id="PF00639">
    <property type="entry name" value="Rotamase"/>
    <property type="match status" value="2"/>
</dbReference>
<name>A0A1M4ZY20_9BACT</name>
<evidence type="ECO:0000256" key="4">
    <source>
        <dbReference type="ARBA" id="ARBA00023110"/>
    </source>
</evidence>
<reference evidence="8 9" key="1">
    <citation type="submission" date="2016-11" db="EMBL/GenBank/DDBJ databases">
        <authorList>
            <person name="Jaros S."/>
            <person name="Januszkiewicz K."/>
            <person name="Wedrychowicz H."/>
        </authorList>
    </citation>
    <scope>NUCLEOTIDE SEQUENCE [LARGE SCALE GENOMIC DNA]</scope>
    <source>
        <strain evidence="8 9">DSM 18119</strain>
    </source>
</reference>
<evidence type="ECO:0000256" key="3">
    <source>
        <dbReference type="ARBA" id="ARBA00022729"/>
    </source>
</evidence>
<evidence type="ECO:0000256" key="5">
    <source>
        <dbReference type="ARBA" id="ARBA00023235"/>
    </source>
</evidence>
<protein>
    <recommendedName>
        <fullName evidence="2">peptidylprolyl isomerase</fullName>
        <ecNumber evidence="2">5.2.1.8</ecNumber>
    </recommendedName>
</protein>
<evidence type="ECO:0000259" key="7">
    <source>
        <dbReference type="PROSITE" id="PS50198"/>
    </source>
</evidence>